<reference evidence="10" key="1">
    <citation type="submission" date="2017-02" db="EMBL/GenBank/DDBJ databases">
        <authorList>
            <person name="Varghese N."/>
            <person name="Submissions S."/>
        </authorList>
    </citation>
    <scope>NUCLEOTIDE SEQUENCE [LARGE SCALE GENOMIC DNA]</scope>
    <source>
        <strain evidence="10">ATCC 700200</strain>
    </source>
</reference>
<protein>
    <submittedName>
        <fullName evidence="9">Predicted nucleic acid-binding protein, contains PIN domain</fullName>
    </submittedName>
</protein>
<dbReference type="GO" id="GO:0004518">
    <property type="term" value="F:nuclease activity"/>
    <property type="evidence" value="ECO:0007669"/>
    <property type="project" value="UniProtKB-KW"/>
</dbReference>
<dbReference type="InterPro" id="IPR002716">
    <property type="entry name" value="PIN_dom"/>
</dbReference>
<evidence type="ECO:0000256" key="1">
    <source>
        <dbReference type="ARBA" id="ARBA00001946"/>
    </source>
</evidence>
<evidence type="ECO:0000313" key="9">
    <source>
        <dbReference type="EMBL" id="SKB01496.1"/>
    </source>
</evidence>
<feature type="domain" description="PIN" evidence="8">
    <location>
        <begin position="2"/>
        <end position="109"/>
    </location>
</feature>
<dbReference type="Gene3D" id="3.40.50.1010">
    <property type="entry name" value="5'-nuclease"/>
    <property type="match status" value="1"/>
</dbReference>
<evidence type="ECO:0000256" key="3">
    <source>
        <dbReference type="ARBA" id="ARBA00022722"/>
    </source>
</evidence>
<keyword evidence="3" id="KW-0540">Nuclease</keyword>
<proteinExistence type="inferred from homology"/>
<evidence type="ECO:0000313" key="10">
    <source>
        <dbReference type="Proteomes" id="UP000190774"/>
    </source>
</evidence>
<dbReference type="InterPro" id="IPR050556">
    <property type="entry name" value="Type_II_TA_system_RNase"/>
</dbReference>
<dbReference type="GO" id="GO:0016787">
    <property type="term" value="F:hydrolase activity"/>
    <property type="evidence" value="ECO:0007669"/>
    <property type="project" value="UniProtKB-KW"/>
</dbReference>
<dbReference type="Proteomes" id="UP000190774">
    <property type="component" value="Unassembled WGS sequence"/>
</dbReference>
<dbReference type="GO" id="GO:0046872">
    <property type="term" value="F:metal ion binding"/>
    <property type="evidence" value="ECO:0007669"/>
    <property type="project" value="UniProtKB-KW"/>
</dbReference>
<keyword evidence="5" id="KW-0378">Hydrolase</keyword>
<gene>
    <name evidence="9" type="ORF">SAMN02745166_03386</name>
</gene>
<evidence type="ECO:0000256" key="2">
    <source>
        <dbReference type="ARBA" id="ARBA00022649"/>
    </source>
</evidence>
<dbReference type="PANTHER" id="PTHR33653">
    <property type="entry name" value="RIBONUCLEASE VAPC2"/>
    <property type="match status" value="1"/>
</dbReference>
<evidence type="ECO:0000259" key="8">
    <source>
        <dbReference type="Pfam" id="PF01850"/>
    </source>
</evidence>
<evidence type="ECO:0000256" key="4">
    <source>
        <dbReference type="ARBA" id="ARBA00022723"/>
    </source>
</evidence>
<keyword evidence="6" id="KW-0460">Magnesium</keyword>
<dbReference type="OrthoDB" id="3078578at2"/>
<keyword evidence="2" id="KW-1277">Toxin-antitoxin system</keyword>
<dbReference type="SUPFAM" id="SSF88723">
    <property type="entry name" value="PIN domain-like"/>
    <property type="match status" value="1"/>
</dbReference>
<accession>A0A1T4YI76</accession>
<dbReference type="InterPro" id="IPR029060">
    <property type="entry name" value="PIN-like_dom_sf"/>
</dbReference>
<dbReference type="EMBL" id="FUYE01000012">
    <property type="protein sequence ID" value="SKB01496.1"/>
    <property type="molecule type" value="Genomic_DNA"/>
</dbReference>
<organism evidence="9 10">
    <name type="scientific">Prosthecobacter debontii</name>
    <dbReference type="NCBI Taxonomy" id="48467"/>
    <lineage>
        <taxon>Bacteria</taxon>
        <taxon>Pseudomonadati</taxon>
        <taxon>Verrucomicrobiota</taxon>
        <taxon>Verrucomicrobiia</taxon>
        <taxon>Verrucomicrobiales</taxon>
        <taxon>Verrucomicrobiaceae</taxon>
        <taxon>Prosthecobacter</taxon>
    </lineage>
</organism>
<evidence type="ECO:0000256" key="6">
    <source>
        <dbReference type="ARBA" id="ARBA00022842"/>
    </source>
</evidence>
<name>A0A1T4YI76_9BACT</name>
<comment type="cofactor">
    <cofactor evidence="1">
        <name>Mg(2+)</name>
        <dbReference type="ChEBI" id="CHEBI:18420"/>
    </cofactor>
</comment>
<evidence type="ECO:0000256" key="5">
    <source>
        <dbReference type="ARBA" id="ARBA00022801"/>
    </source>
</evidence>
<keyword evidence="4" id="KW-0479">Metal-binding</keyword>
<sequence>MVYLDTNFLIDALVPGSSQEAQVLQWLTSGESLHVSTLVWGEFLCGPLSSAAEVLARSLFPMAEPLTRTDAEMAARLFNATGRRSKSFADCCIAAVAIRESAQLATSNRSDFLPMTGHGLSLA</sequence>
<dbReference type="PANTHER" id="PTHR33653:SF1">
    <property type="entry name" value="RIBONUCLEASE VAPC2"/>
    <property type="match status" value="1"/>
</dbReference>
<dbReference type="AlphaFoldDB" id="A0A1T4YI76"/>
<evidence type="ECO:0000256" key="7">
    <source>
        <dbReference type="ARBA" id="ARBA00038093"/>
    </source>
</evidence>
<dbReference type="STRING" id="48467.SAMN02745166_03386"/>
<keyword evidence="10" id="KW-1185">Reference proteome</keyword>
<dbReference type="Pfam" id="PF01850">
    <property type="entry name" value="PIN"/>
    <property type="match status" value="1"/>
</dbReference>
<comment type="similarity">
    <text evidence="7">Belongs to the PINc/VapC protein family.</text>
</comment>
<dbReference type="RefSeq" id="WP_078814574.1">
    <property type="nucleotide sequence ID" value="NZ_FUYE01000012.1"/>
</dbReference>